<dbReference type="Proteomes" id="UP000029120">
    <property type="component" value="Unassembled WGS sequence"/>
</dbReference>
<feature type="compositionally biased region" description="Basic and acidic residues" evidence="1">
    <location>
        <begin position="246"/>
        <end position="291"/>
    </location>
</feature>
<feature type="region of interest" description="Disordered" evidence="1">
    <location>
        <begin position="631"/>
        <end position="666"/>
    </location>
</feature>
<feature type="compositionally biased region" description="Polar residues" evidence="1">
    <location>
        <begin position="88"/>
        <end position="102"/>
    </location>
</feature>
<gene>
    <name evidence="2" type="ORF">AALP_AAs41929U000300</name>
</gene>
<protein>
    <submittedName>
        <fullName evidence="2">Uncharacterized protein</fullName>
    </submittedName>
</protein>
<feature type="compositionally biased region" description="Basic and acidic residues" evidence="1">
    <location>
        <begin position="209"/>
        <end position="228"/>
    </location>
</feature>
<dbReference type="AlphaFoldDB" id="A0A087G143"/>
<sequence length="666" mass="72343">MSSDSSASMKLNRKRVRINQEVTLARASDRLFDASIPTGIPLAGRSDRRASGASSPEIELPSYRPKVGPSRGTGSPVPRPMLRDSTEEGSSYANLETSSRGSDPSDRVKTDEGTSGGDKRIEPVKRKTPEDSIITLLRKNNSHICDFYLPLEDNSHDILPDSNKKTGSSQKKKGSTPAKKKTMHVQTRPKKSSMVKLNLDVVDMDEEFEPSRVDSPAKREGLRPEKAPITHGRGKGLMEGLLAKSPRVEEARLEKDRQKEEAKRKLKDEERKKKVEADAKRKRADAEREKANSAAKKKRPAQEALGSGDRVQKMARFNTTSLPVEVDHLYSGGLDFLSLSFDDSSSSDTDTRFAMSAISMLAGYNFLSDARYVLDQKNRKLNTHNGELVAESRMNGEQIASRDELSSKVAALTSALGEAEEAKKDEVSRIEGEVAELQSSSKDAVARAVGVAKRKAKDKLRRSIKVMEERSRAQTEVDRLASLASQVVGANRRMGKAAKEGVLIDAAKKEKLEARLASYTAEADQIVLPPLPTDSSGDEEAEPRKSVALDISSSDSSDEEVVGSEAEGRTSVAWKTPALTLAQIEEAANVEAEQVNRLTVELFGDQSEAEGDADAPGSEDRIAAEETAAIEEPALIEGPASAEEPVVDAAIGEPIAPLFPDSNPEE</sequence>
<feature type="region of interest" description="Disordered" evidence="1">
    <location>
        <begin position="207"/>
        <end position="309"/>
    </location>
</feature>
<organism evidence="2 3">
    <name type="scientific">Arabis alpina</name>
    <name type="common">Alpine rock-cress</name>
    <dbReference type="NCBI Taxonomy" id="50452"/>
    <lineage>
        <taxon>Eukaryota</taxon>
        <taxon>Viridiplantae</taxon>
        <taxon>Streptophyta</taxon>
        <taxon>Embryophyta</taxon>
        <taxon>Tracheophyta</taxon>
        <taxon>Spermatophyta</taxon>
        <taxon>Magnoliopsida</taxon>
        <taxon>eudicotyledons</taxon>
        <taxon>Gunneridae</taxon>
        <taxon>Pentapetalae</taxon>
        <taxon>rosids</taxon>
        <taxon>malvids</taxon>
        <taxon>Brassicales</taxon>
        <taxon>Brassicaceae</taxon>
        <taxon>Arabideae</taxon>
        <taxon>Arabis</taxon>
    </lineage>
</organism>
<reference evidence="3" key="1">
    <citation type="journal article" date="2015" name="Nat. Plants">
        <title>Genome expansion of Arabis alpina linked with retrotransposition and reduced symmetric DNA methylation.</title>
        <authorList>
            <person name="Willing E.M."/>
            <person name="Rawat V."/>
            <person name="Mandakova T."/>
            <person name="Maumus F."/>
            <person name="James G.V."/>
            <person name="Nordstroem K.J."/>
            <person name="Becker C."/>
            <person name="Warthmann N."/>
            <person name="Chica C."/>
            <person name="Szarzynska B."/>
            <person name="Zytnicki M."/>
            <person name="Albani M.C."/>
            <person name="Kiefer C."/>
            <person name="Bergonzi S."/>
            <person name="Castaings L."/>
            <person name="Mateos J.L."/>
            <person name="Berns M.C."/>
            <person name="Bujdoso N."/>
            <person name="Piofczyk T."/>
            <person name="de Lorenzo L."/>
            <person name="Barrero-Sicilia C."/>
            <person name="Mateos I."/>
            <person name="Piednoel M."/>
            <person name="Hagmann J."/>
            <person name="Chen-Min-Tao R."/>
            <person name="Iglesias-Fernandez R."/>
            <person name="Schuster S.C."/>
            <person name="Alonso-Blanco C."/>
            <person name="Roudier F."/>
            <person name="Carbonero P."/>
            <person name="Paz-Ares J."/>
            <person name="Davis S.J."/>
            <person name="Pecinka A."/>
            <person name="Quesneville H."/>
            <person name="Colot V."/>
            <person name="Lysak M.A."/>
            <person name="Weigel D."/>
            <person name="Coupland G."/>
            <person name="Schneeberger K."/>
        </authorList>
    </citation>
    <scope>NUCLEOTIDE SEQUENCE [LARGE SCALE GENOMIC DNA]</scope>
    <source>
        <strain evidence="3">cv. Pajares</strain>
    </source>
</reference>
<feature type="compositionally biased region" description="Basic residues" evidence="1">
    <location>
        <begin position="170"/>
        <end position="192"/>
    </location>
</feature>
<evidence type="ECO:0000256" key="1">
    <source>
        <dbReference type="SAM" id="MobiDB-lite"/>
    </source>
</evidence>
<evidence type="ECO:0000313" key="3">
    <source>
        <dbReference type="Proteomes" id="UP000029120"/>
    </source>
</evidence>
<dbReference type="OrthoDB" id="1114316at2759"/>
<keyword evidence="3" id="KW-1185">Reference proteome</keyword>
<feature type="region of interest" description="Disordered" evidence="1">
    <location>
        <begin position="158"/>
        <end position="192"/>
    </location>
</feature>
<proteinExistence type="predicted"/>
<dbReference type="Gramene" id="KFK23595">
    <property type="protein sequence ID" value="KFK23595"/>
    <property type="gene ID" value="AALP_AAs41929U000300"/>
</dbReference>
<dbReference type="EMBL" id="KL977432">
    <property type="protein sequence ID" value="KFK23595.1"/>
    <property type="molecule type" value="Genomic_DNA"/>
</dbReference>
<feature type="region of interest" description="Disordered" evidence="1">
    <location>
        <begin position="525"/>
        <end position="569"/>
    </location>
</feature>
<evidence type="ECO:0000313" key="2">
    <source>
        <dbReference type="EMBL" id="KFK23595.1"/>
    </source>
</evidence>
<feature type="region of interest" description="Disordered" evidence="1">
    <location>
        <begin position="24"/>
        <end position="127"/>
    </location>
</feature>
<name>A0A087G143_ARAAL</name>
<accession>A0A087G143</accession>
<feature type="compositionally biased region" description="Basic and acidic residues" evidence="1">
    <location>
        <begin position="103"/>
        <end position="127"/>
    </location>
</feature>